<evidence type="ECO:0000313" key="1">
    <source>
        <dbReference type="EMBL" id="CAG8775646.1"/>
    </source>
</evidence>
<evidence type="ECO:0000313" key="2">
    <source>
        <dbReference type="Proteomes" id="UP000789366"/>
    </source>
</evidence>
<reference evidence="1" key="1">
    <citation type="submission" date="2021-06" db="EMBL/GenBank/DDBJ databases">
        <authorList>
            <person name="Kallberg Y."/>
            <person name="Tangrot J."/>
            <person name="Rosling A."/>
        </authorList>
    </citation>
    <scope>NUCLEOTIDE SEQUENCE</scope>
    <source>
        <strain evidence="1">28 12/20/2015</strain>
    </source>
</reference>
<dbReference type="EMBL" id="CAJVPW010056905">
    <property type="protein sequence ID" value="CAG8775646.1"/>
    <property type="molecule type" value="Genomic_DNA"/>
</dbReference>
<comment type="caution">
    <text evidence="1">The sequence shown here is derived from an EMBL/GenBank/DDBJ whole genome shotgun (WGS) entry which is preliminary data.</text>
</comment>
<sequence>MSITDKETEPLDSLNNTDLTIENMETDFLNEEDIPEQNQNMEEDTPFTL</sequence>
<proteinExistence type="predicted"/>
<keyword evidence="2" id="KW-1185">Reference proteome</keyword>
<organism evidence="1 2">
    <name type="scientific">Cetraspora pellucida</name>
    <dbReference type="NCBI Taxonomy" id="1433469"/>
    <lineage>
        <taxon>Eukaryota</taxon>
        <taxon>Fungi</taxon>
        <taxon>Fungi incertae sedis</taxon>
        <taxon>Mucoromycota</taxon>
        <taxon>Glomeromycotina</taxon>
        <taxon>Glomeromycetes</taxon>
        <taxon>Diversisporales</taxon>
        <taxon>Gigasporaceae</taxon>
        <taxon>Cetraspora</taxon>
    </lineage>
</organism>
<name>A0ACA9R3Z2_9GLOM</name>
<dbReference type="Proteomes" id="UP000789366">
    <property type="component" value="Unassembled WGS sequence"/>
</dbReference>
<feature type="non-terminal residue" evidence="1">
    <location>
        <position position="49"/>
    </location>
</feature>
<protein>
    <submittedName>
        <fullName evidence="1">8312_t:CDS:1</fullName>
    </submittedName>
</protein>
<accession>A0ACA9R3Z2</accession>
<gene>
    <name evidence="1" type="ORF">SPELUC_LOCUS16046</name>
</gene>